<accession>A0A392RT99</accession>
<dbReference type="Proteomes" id="UP000265520">
    <property type="component" value="Unassembled WGS sequence"/>
</dbReference>
<evidence type="ECO:0000313" key="2">
    <source>
        <dbReference type="EMBL" id="MCI39823.1"/>
    </source>
</evidence>
<name>A0A392RT99_9FABA</name>
<protein>
    <submittedName>
        <fullName evidence="2">Uncharacterized protein</fullName>
    </submittedName>
</protein>
<keyword evidence="3" id="KW-1185">Reference proteome</keyword>
<dbReference type="EMBL" id="LXQA010272169">
    <property type="protein sequence ID" value="MCI39823.1"/>
    <property type="molecule type" value="Genomic_DNA"/>
</dbReference>
<dbReference type="AlphaFoldDB" id="A0A392RT99"/>
<feature type="transmembrane region" description="Helical" evidence="1">
    <location>
        <begin position="20"/>
        <end position="42"/>
    </location>
</feature>
<evidence type="ECO:0000313" key="3">
    <source>
        <dbReference type="Proteomes" id="UP000265520"/>
    </source>
</evidence>
<sequence length="79" mass="8970">MNESSPSRNQSKTGIKPLELAVFSGWTILRHFLFLVPHWRYVLTVTEMRLKSGSCEGNGFRALDFDAVNMQSMSCGRCE</sequence>
<keyword evidence="1" id="KW-0472">Membrane</keyword>
<reference evidence="2 3" key="1">
    <citation type="journal article" date="2018" name="Front. Plant Sci.">
        <title>Red Clover (Trifolium pratense) and Zigzag Clover (T. medium) - A Picture of Genomic Similarities and Differences.</title>
        <authorList>
            <person name="Dluhosova J."/>
            <person name="Istvanek J."/>
            <person name="Nedelnik J."/>
            <person name="Repkova J."/>
        </authorList>
    </citation>
    <scope>NUCLEOTIDE SEQUENCE [LARGE SCALE GENOMIC DNA]</scope>
    <source>
        <strain evidence="3">cv. 10/8</strain>
        <tissue evidence="2">Leaf</tissue>
    </source>
</reference>
<feature type="non-terminal residue" evidence="2">
    <location>
        <position position="79"/>
    </location>
</feature>
<keyword evidence="1" id="KW-0812">Transmembrane</keyword>
<keyword evidence="1" id="KW-1133">Transmembrane helix</keyword>
<comment type="caution">
    <text evidence="2">The sequence shown here is derived from an EMBL/GenBank/DDBJ whole genome shotgun (WGS) entry which is preliminary data.</text>
</comment>
<organism evidence="2 3">
    <name type="scientific">Trifolium medium</name>
    <dbReference type="NCBI Taxonomy" id="97028"/>
    <lineage>
        <taxon>Eukaryota</taxon>
        <taxon>Viridiplantae</taxon>
        <taxon>Streptophyta</taxon>
        <taxon>Embryophyta</taxon>
        <taxon>Tracheophyta</taxon>
        <taxon>Spermatophyta</taxon>
        <taxon>Magnoliopsida</taxon>
        <taxon>eudicotyledons</taxon>
        <taxon>Gunneridae</taxon>
        <taxon>Pentapetalae</taxon>
        <taxon>rosids</taxon>
        <taxon>fabids</taxon>
        <taxon>Fabales</taxon>
        <taxon>Fabaceae</taxon>
        <taxon>Papilionoideae</taxon>
        <taxon>50 kb inversion clade</taxon>
        <taxon>NPAAA clade</taxon>
        <taxon>Hologalegina</taxon>
        <taxon>IRL clade</taxon>
        <taxon>Trifolieae</taxon>
        <taxon>Trifolium</taxon>
    </lineage>
</organism>
<proteinExistence type="predicted"/>
<evidence type="ECO:0000256" key="1">
    <source>
        <dbReference type="SAM" id="Phobius"/>
    </source>
</evidence>